<dbReference type="EMBL" id="FQUE01000024">
    <property type="protein sequence ID" value="SHF94167.1"/>
    <property type="molecule type" value="Genomic_DNA"/>
</dbReference>
<dbReference type="STRING" id="366533.SAMN05444339_12412"/>
<dbReference type="OrthoDB" id="7768239at2"/>
<dbReference type="Proteomes" id="UP000183987">
    <property type="component" value="Unassembled WGS sequence"/>
</dbReference>
<proteinExistence type="predicted"/>
<name>A0A1M5FRG4_LOKAT</name>
<dbReference type="RefSeq" id="WP_072858967.1">
    <property type="nucleotide sequence ID" value="NZ_FQUE01000024.1"/>
</dbReference>
<protein>
    <submittedName>
        <fullName evidence="1">Uncharacterized protein</fullName>
    </submittedName>
</protein>
<gene>
    <name evidence="1" type="ORF">SAMN05444339_12412</name>
</gene>
<accession>A0A1M5FRG4</accession>
<reference evidence="2" key="1">
    <citation type="submission" date="2016-11" db="EMBL/GenBank/DDBJ databases">
        <authorList>
            <person name="Varghese N."/>
            <person name="Submissions S."/>
        </authorList>
    </citation>
    <scope>NUCLEOTIDE SEQUENCE [LARGE SCALE GENOMIC DNA]</scope>
    <source>
        <strain evidence="2">DSM 29326</strain>
    </source>
</reference>
<evidence type="ECO:0000313" key="2">
    <source>
        <dbReference type="Proteomes" id="UP000183987"/>
    </source>
</evidence>
<keyword evidence="2" id="KW-1185">Reference proteome</keyword>
<dbReference type="AlphaFoldDB" id="A0A1M5FRG4"/>
<evidence type="ECO:0000313" key="1">
    <source>
        <dbReference type="EMBL" id="SHF94167.1"/>
    </source>
</evidence>
<organism evidence="1 2">
    <name type="scientific">Loktanella atrilutea</name>
    <dbReference type="NCBI Taxonomy" id="366533"/>
    <lineage>
        <taxon>Bacteria</taxon>
        <taxon>Pseudomonadati</taxon>
        <taxon>Pseudomonadota</taxon>
        <taxon>Alphaproteobacteria</taxon>
        <taxon>Rhodobacterales</taxon>
        <taxon>Roseobacteraceae</taxon>
        <taxon>Loktanella</taxon>
    </lineage>
</organism>
<sequence>MTAIAYPFLRPGPDRISAGPWLVTRDGEPCVFADGHLDHFDYSTNLEAVRHFEVDVEGVAADTGLRADEIKLLCVVTFGTGGRRLQRARRIVTREVIQAGREAIVLALAIEGREVSELFVLTTEIILLSSGTVRRRVSPVTTGARLWRDEFRAAVEPLGARFPMEAMSFATVFPTGHGDALWYLDWSPQTLHHDFATSVRLLINLDRPAFVEAVQQADEVTLRMLMCSVTTQMVRSAIDLDHFPLDQTEASPSSVSAVIEAWVEQAFPGQSAEAVRTLAQHDPSRFELAIGSLFAGELGNE</sequence>